<evidence type="ECO:0000256" key="4">
    <source>
        <dbReference type="ARBA" id="ARBA00023125"/>
    </source>
</evidence>
<feature type="domain" description="RNA polymerase sigma factor 70 region 4 type 2" evidence="8">
    <location>
        <begin position="83"/>
        <end position="134"/>
    </location>
</feature>
<evidence type="ECO:0000256" key="3">
    <source>
        <dbReference type="ARBA" id="ARBA00023082"/>
    </source>
</evidence>
<dbReference type="PANTHER" id="PTHR43133:SF8">
    <property type="entry name" value="RNA POLYMERASE SIGMA FACTOR HI_1459-RELATED"/>
    <property type="match status" value="1"/>
</dbReference>
<dbReference type="NCBIfam" id="TIGR02937">
    <property type="entry name" value="sigma70-ECF"/>
    <property type="match status" value="1"/>
</dbReference>
<dbReference type="InterPro" id="IPR014284">
    <property type="entry name" value="RNA_pol_sigma-70_dom"/>
</dbReference>
<reference evidence="10" key="1">
    <citation type="journal article" date="2019" name="Int. J. Syst. Evol. Microbiol.">
        <title>The Global Catalogue of Microorganisms (GCM) 10K type strain sequencing project: providing services to taxonomists for standard genome sequencing and annotation.</title>
        <authorList>
            <consortium name="The Broad Institute Genomics Platform"/>
            <consortium name="The Broad Institute Genome Sequencing Center for Infectious Disease"/>
            <person name="Wu L."/>
            <person name="Ma J."/>
        </authorList>
    </citation>
    <scope>NUCLEOTIDE SEQUENCE [LARGE SCALE GENOMIC DNA]</scope>
    <source>
        <strain evidence="10">JCM 16929</strain>
    </source>
</reference>
<dbReference type="InterPro" id="IPR000838">
    <property type="entry name" value="RNA_pol_sigma70_ECF_CS"/>
</dbReference>
<evidence type="ECO:0000256" key="1">
    <source>
        <dbReference type="ARBA" id="ARBA00010641"/>
    </source>
</evidence>
<organism evidence="9 10">
    <name type="scientific">Microlunatus ginsengisoli</name>
    <dbReference type="NCBI Taxonomy" id="363863"/>
    <lineage>
        <taxon>Bacteria</taxon>
        <taxon>Bacillati</taxon>
        <taxon>Actinomycetota</taxon>
        <taxon>Actinomycetes</taxon>
        <taxon>Propionibacteriales</taxon>
        <taxon>Propionibacteriaceae</taxon>
        <taxon>Microlunatus</taxon>
    </lineage>
</organism>
<dbReference type="SUPFAM" id="SSF88946">
    <property type="entry name" value="Sigma2 domain of RNA polymerase sigma factors"/>
    <property type="match status" value="1"/>
</dbReference>
<dbReference type="PANTHER" id="PTHR43133">
    <property type="entry name" value="RNA POLYMERASE ECF-TYPE SIGMA FACTO"/>
    <property type="match status" value="1"/>
</dbReference>
<proteinExistence type="inferred from homology"/>
<keyword evidence="10" id="KW-1185">Reference proteome</keyword>
<dbReference type="CDD" id="cd06171">
    <property type="entry name" value="Sigma70_r4"/>
    <property type="match status" value="1"/>
</dbReference>
<name>A0ABP6ZK26_9ACTN</name>
<dbReference type="PROSITE" id="PS01063">
    <property type="entry name" value="SIGMA70_ECF"/>
    <property type="match status" value="1"/>
</dbReference>
<dbReference type="Gene3D" id="1.10.10.10">
    <property type="entry name" value="Winged helix-like DNA-binding domain superfamily/Winged helix DNA-binding domain"/>
    <property type="match status" value="1"/>
</dbReference>
<evidence type="ECO:0000313" key="9">
    <source>
        <dbReference type="EMBL" id="GAA3607121.1"/>
    </source>
</evidence>
<dbReference type="Proteomes" id="UP001501490">
    <property type="component" value="Unassembled WGS sequence"/>
</dbReference>
<feature type="domain" description="RNA polymerase sigma-70 region 2" evidence="7">
    <location>
        <begin position="5"/>
        <end position="55"/>
    </location>
</feature>
<accession>A0ABP6ZK26</accession>
<keyword evidence="3 6" id="KW-0731">Sigma factor</keyword>
<evidence type="ECO:0000259" key="8">
    <source>
        <dbReference type="Pfam" id="PF08281"/>
    </source>
</evidence>
<dbReference type="Pfam" id="PF04542">
    <property type="entry name" value="Sigma70_r2"/>
    <property type="match status" value="1"/>
</dbReference>
<dbReference type="InterPro" id="IPR007627">
    <property type="entry name" value="RNA_pol_sigma70_r2"/>
</dbReference>
<keyword evidence="5 6" id="KW-0804">Transcription</keyword>
<evidence type="ECO:0000259" key="7">
    <source>
        <dbReference type="Pfam" id="PF04542"/>
    </source>
</evidence>
<comment type="similarity">
    <text evidence="1 6">Belongs to the sigma-70 factor family. ECF subfamily.</text>
</comment>
<dbReference type="InterPro" id="IPR013325">
    <property type="entry name" value="RNA_pol_sigma_r2"/>
</dbReference>
<dbReference type="InterPro" id="IPR013249">
    <property type="entry name" value="RNA_pol_sigma70_r4_t2"/>
</dbReference>
<dbReference type="InterPro" id="IPR013324">
    <property type="entry name" value="RNA_pol_sigma_r3/r4-like"/>
</dbReference>
<keyword evidence="4 6" id="KW-0238">DNA-binding</keyword>
<dbReference type="Gene3D" id="1.10.1740.10">
    <property type="match status" value="1"/>
</dbReference>
<protein>
    <recommendedName>
        <fullName evidence="6">RNA polymerase sigma factor</fullName>
    </recommendedName>
</protein>
<dbReference type="SUPFAM" id="SSF88659">
    <property type="entry name" value="Sigma3 and sigma4 domains of RNA polymerase sigma factors"/>
    <property type="match status" value="1"/>
</dbReference>
<evidence type="ECO:0000256" key="2">
    <source>
        <dbReference type="ARBA" id="ARBA00023015"/>
    </source>
</evidence>
<comment type="caution">
    <text evidence="9">The sequence shown here is derived from an EMBL/GenBank/DDBJ whole genome shotgun (WGS) entry which is preliminary data.</text>
</comment>
<dbReference type="EMBL" id="BAABAB010000005">
    <property type="protein sequence ID" value="GAA3607121.1"/>
    <property type="molecule type" value="Genomic_DNA"/>
</dbReference>
<keyword evidence="2 6" id="KW-0805">Transcription regulation</keyword>
<evidence type="ECO:0000256" key="5">
    <source>
        <dbReference type="ARBA" id="ARBA00023163"/>
    </source>
</evidence>
<dbReference type="InterPro" id="IPR039425">
    <property type="entry name" value="RNA_pol_sigma-70-like"/>
</dbReference>
<evidence type="ECO:0000313" key="10">
    <source>
        <dbReference type="Proteomes" id="UP001501490"/>
    </source>
</evidence>
<gene>
    <name evidence="9" type="ORF">GCM10022236_06140</name>
</gene>
<dbReference type="InterPro" id="IPR036388">
    <property type="entry name" value="WH-like_DNA-bd_sf"/>
</dbReference>
<sequence length="141" mass="15760">MLWGAASEADDVVQDAFVQAYAALPRFRAGAEFRPWLLTIVRNLTRNAQRARGRRSAREAFVAIDDVVADIEDSALDTVRRDRLLSGVRRLPEDLREVVACRYLLELSEAETATTLGIPAGTVKSRLHRALARLREEVGDE</sequence>
<evidence type="ECO:0000256" key="6">
    <source>
        <dbReference type="RuleBase" id="RU000716"/>
    </source>
</evidence>
<dbReference type="Pfam" id="PF08281">
    <property type="entry name" value="Sigma70_r4_2"/>
    <property type="match status" value="1"/>
</dbReference>